<comment type="caution">
    <text evidence="2">The sequence shown here is derived from an EMBL/GenBank/DDBJ whole genome shotgun (WGS) entry which is preliminary data.</text>
</comment>
<evidence type="ECO:0000313" key="3">
    <source>
        <dbReference type="Proteomes" id="UP000789508"/>
    </source>
</evidence>
<gene>
    <name evidence="2" type="ORF">ALEPTO_LOCUS10671</name>
</gene>
<dbReference type="Proteomes" id="UP000789508">
    <property type="component" value="Unassembled WGS sequence"/>
</dbReference>
<proteinExistence type="predicted"/>
<reference evidence="2" key="1">
    <citation type="submission" date="2021-06" db="EMBL/GenBank/DDBJ databases">
        <authorList>
            <person name="Kallberg Y."/>
            <person name="Tangrot J."/>
            <person name="Rosling A."/>
        </authorList>
    </citation>
    <scope>NUCLEOTIDE SEQUENCE</scope>
    <source>
        <strain evidence="2">FL130A</strain>
    </source>
</reference>
<feature type="coiled-coil region" evidence="1">
    <location>
        <begin position="37"/>
        <end position="64"/>
    </location>
</feature>
<name>A0A9N9EBY1_9GLOM</name>
<dbReference type="OrthoDB" id="2415820at2759"/>
<keyword evidence="1" id="KW-0175">Coiled coil</keyword>
<sequence>MTTEQTWEEIAEWEYEEEDIELAKHITVHSIPNPVSIDVEDNNINEVEDDNDEAAKRMVAQNEIAASDSKVPSATINFEDDEVDDEASNLHLINESPGARSAARRANAHAHKLQAKRLQAQLVSNTELEFWENSARGDTNRNPEFVKSKICKKAMKYNKGVKKDRKGLEKFKTEVW</sequence>
<keyword evidence="3" id="KW-1185">Reference proteome</keyword>
<evidence type="ECO:0000313" key="2">
    <source>
        <dbReference type="EMBL" id="CAG8673587.1"/>
    </source>
</evidence>
<protein>
    <submittedName>
        <fullName evidence="2">13764_t:CDS:1</fullName>
    </submittedName>
</protein>
<accession>A0A9N9EBY1</accession>
<evidence type="ECO:0000256" key="1">
    <source>
        <dbReference type="SAM" id="Coils"/>
    </source>
</evidence>
<dbReference type="EMBL" id="CAJVPS010012827">
    <property type="protein sequence ID" value="CAG8673587.1"/>
    <property type="molecule type" value="Genomic_DNA"/>
</dbReference>
<organism evidence="2 3">
    <name type="scientific">Ambispora leptoticha</name>
    <dbReference type="NCBI Taxonomy" id="144679"/>
    <lineage>
        <taxon>Eukaryota</taxon>
        <taxon>Fungi</taxon>
        <taxon>Fungi incertae sedis</taxon>
        <taxon>Mucoromycota</taxon>
        <taxon>Glomeromycotina</taxon>
        <taxon>Glomeromycetes</taxon>
        <taxon>Archaeosporales</taxon>
        <taxon>Ambisporaceae</taxon>
        <taxon>Ambispora</taxon>
    </lineage>
</organism>
<dbReference type="AlphaFoldDB" id="A0A9N9EBY1"/>